<dbReference type="Pfam" id="PF11829">
    <property type="entry name" value="DUF3349"/>
    <property type="match status" value="1"/>
</dbReference>
<dbReference type="Gene3D" id="6.10.140.2080">
    <property type="match status" value="1"/>
</dbReference>
<dbReference type="Proteomes" id="UP000250028">
    <property type="component" value="Unassembled WGS sequence"/>
</dbReference>
<name>A0A2Y8ZM86_9MICO</name>
<dbReference type="EMBL" id="UESZ01000001">
    <property type="protein sequence ID" value="SSA33521.1"/>
    <property type="molecule type" value="Genomic_DNA"/>
</dbReference>
<accession>A0A2Y8ZM86</accession>
<dbReference type="RefSeq" id="WP_109684213.1">
    <property type="nucleotide sequence ID" value="NZ_QGDN01000001.1"/>
</dbReference>
<gene>
    <name evidence="1" type="ORF">SAMN04489750_0805</name>
</gene>
<dbReference type="Gene3D" id="1.10.10.2390">
    <property type="match status" value="1"/>
</dbReference>
<evidence type="ECO:0000313" key="2">
    <source>
        <dbReference type="Proteomes" id="UP000250028"/>
    </source>
</evidence>
<evidence type="ECO:0000313" key="1">
    <source>
        <dbReference type="EMBL" id="SSA33521.1"/>
    </source>
</evidence>
<dbReference type="InterPro" id="IPR021784">
    <property type="entry name" value="DUF3349"/>
</dbReference>
<protein>
    <recommendedName>
        <fullName evidence="3">DUF3349 domain-containing protein</fullName>
    </recommendedName>
</protein>
<organism evidence="1 2">
    <name type="scientific">Branchiibius hedensis</name>
    <dbReference type="NCBI Taxonomy" id="672460"/>
    <lineage>
        <taxon>Bacteria</taxon>
        <taxon>Bacillati</taxon>
        <taxon>Actinomycetota</taxon>
        <taxon>Actinomycetes</taxon>
        <taxon>Micrococcales</taxon>
        <taxon>Dermacoccaceae</taxon>
        <taxon>Branchiibius</taxon>
    </lineage>
</organism>
<dbReference type="AlphaFoldDB" id="A0A2Y8ZM86"/>
<reference evidence="2" key="1">
    <citation type="submission" date="2016-10" db="EMBL/GenBank/DDBJ databases">
        <authorList>
            <person name="Varghese N."/>
            <person name="Submissions S."/>
        </authorList>
    </citation>
    <scope>NUCLEOTIDE SEQUENCE [LARGE SCALE GENOMIC DNA]</scope>
    <source>
        <strain evidence="2">DSM 22951</strain>
    </source>
</reference>
<dbReference type="OrthoDB" id="4350726at2"/>
<sequence length="107" mass="12341">MERPALLARVLHWLRQGYPEGVPPMDYSPILALLRNESLTDEEIDQIVSRLIQQNALADVDEPISVIDTKVAITHYTEELPSDEDVKRVQLRLLEHGWPFDEKSPIR</sequence>
<evidence type="ECO:0008006" key="3">
    <source>
        <dbReference type="Google" id="ProtNLM"/>
    </source>
</evidence>
<keyword evidence="2" id="KW-1185">Reference proteome</keyword>
<proteinExistence type="predicted"/>